<dbReference type="AlphaFoldDB" id="A0A377H8K1"/>
<gene>
    <name evidence="2" type="ORF">NCTC11413_01920</name>
</gene>
<evidence type="ECO:0000313" key="3">
    <source>
        <dbReference type="Proteomes" id="UP000254232"/>
    </source>
</evidence>
<dbReference type="EMBL" id="UGGZ01000001">
    <property type="protein sequence ID" value="STO38779.1"/>
    <property type="molecule type" value="Genomic_DNA"/>
</dbReference>
<accession>A0A377H8K1</accession>
<protein>
    <submittedName>
        <fullName evidence="2">Uncharacterized protein</fullName>
    </submittedName>
</protein>
<reference evidence="2 3" key="1">
    <citation type="submission" date="2018-06" db="EMBL/GenBank/DDBJ databases">
        <authorList>
            <consortium name="Pathogen Informatics"/>
            <person name="Doyle S."/>
        </authorList>
    </citation>
    <scope>NUCLEOTIDE SEQUENCE [LARGE SCALE GENOMIC DNA]</scope>
    <source>
        <strain evidence="2 3">NCTC11413</strain>
    </source>
</reference>
<feature type="coiled-coil region" evidence="1">
    <location>
        <begin position="40"/>
        <end position="67"/>
    </location>
</feature>
<organism evidence="2 3">
    <name type="scientific">Gallibacterium anatis</name>
    <dbReference type="NCBI Taxonomy" id="750"/>
    <lineage>
        <taxon>Bacteria</taxon>
        <taxon>Pseudomonadati</taxon>
        <taxon>Pseudomonadota</taxon>
        <taxon>Gammaproteobacteria</taxon>
        <taxon>Pasteurellales</taxon>
        <taxon>Pasteurellaceae</taxon>
        <taxon>Gallibacterium</taxon>
    </lineage>
</organism>
<dbReference type="GeneID" id="77263874"/>
<proteinExistence type="predicted"/>
<dbReference type="Proteomes" id="UP000254232">
    <property type="component" value="Unassembled WGS sequence"/>
</dbReference>
<evidence type="ECO:0000313" key="2">
    <source>
        <dbReference type="EMBL" id="STO38779.1"/>
    </source>
</evidence>
<evidence type="ECO:0000256" key="1">
    <source>
        <dbReference type="SAM" id="Coils"/>
    </source>
</evidence>
<keyword evidence="1" id="KW-0175">Coiled coil</keyword>
<dbReference type="RefSeq" id="WP_018346107.1">
    <property type="nucleotide sequence ID" value="NZ_UGGZ01000001.1"/>
</dbReference>
<name>A0A377H8K1_9PAST</name>
<sequence>MLLDRLRQEEKFKELLAIVKQKETFFYQIQDRILTIKKTIDRNKSILKALASDNEELQQQINDITMGDDVTSSVSKIDELSDLISVNEKKQNAFKVANDKLEMQKEYLLLTEYQNADRELIRAYSNLYEYGREWIAENIFLSEIMEDFNLFFSFFCNPYTPFKFKSDEDKKSGFMQKIKELLIDKVELMPVAELTGYNKLFEVNIGHFENAKRLKELEQILK</sequence>